<keyword evidence="4" id="KW-1185">Reference proteome</keyword>
<dbReference type="InterPro" id="IPR032675">
    <property type="entry name" value="LRR_dom_sf"/>
</dbReference>
<dbReference type="Proteomes" id="UP000256294">
    <property type="component" value="Unassembled WGS sequence"/>
</dbReference>
<accession>A0A3D9UAN2</accession>
<name>A0A3D9UAN2_9GAMM</name>
<dbReference type="PANTHER" id="PTHR46652:SF3">
    <property type="entry name" value="LEUCINE-RICH REPEAT-CONTAINING PROTEIN 9"/>
    <property type="match status" value="1"/>
</dbReference>
<dbReference type="PANTHER" id="PTHR46652">
    <property type="entry name" value="LEUCINE-RICH REPEAT AND IQ DOMAIN-CONTAINING PROTEIN 1-RELATED"/>
    <property type="match status" value="1"/>
</dbReference>
<dbReference type="SUPFAM" id="SSF52058">
    <property type="entry name" value="L domain-like"/>
    <property type="match status" value="1"/>
</dbReference>
<dbReference type="RefSeq" id="WP_115825627.1">
    <property type="nucleotide sequence ID" value="NZ_QTUB01000001.1"/>
</dbReference>
<gene>
    <name evidence="3" type="ORF">BDD26_0865</name>
</gene>
<evidence type="ECO:0000256" key="2">
    <source>
        <dbReference type="ARBA" id="ARBA00022737"/>
    </source>
</evidence>
<evidence type="ECO:0000313" key="3">
    <source>
        <dbReference type="EMBL" id="REF26247.1"/>
    </source>
</evidence>
<sequence>MTTSEVTYEEGRYGVLAVVRSEWNKRIEEEILRKSCTEIEFNHAKGWKLGGDELPSLEAFPDLLGISILGFNIKSIDSIHLLKKLRYLGISTYCNTPIRFENFPDLEGCSFDWRKKSDSLFECRSLKGLGLGKYPYNDLKPFQFLTKLERLTLMTSRIKSLGGIDHLKNITYLSLANLRGLTSLDGMEHLSKLENLDIDTCRKITHINQLEKLENLKEVFINNCNEIESLKPLRHLKKLEKVAFVESTNIVDGDLSPLLGRNPPLATIAFMERKHYSHNREDFKCN</sequence>
<dbReference type="Gene3D" id="3.80.10.10">
    <property type="entry name" value="Ribonuclease Inhibitor"/>
    <property type="match status" value="1"/>
</dbReference>
<reference evidence="3 4" key="1">
    <citation type="submission" date="2018-08" db="EMBL/GenBank/DDBJ databases">
        <title>Genomic Encyclopedia of Archaeal and Bacterial Type Strains, Phase II (KMG-II): from individual species to whole genera.</title>
        <authorList>
            <person name="Goeker M."/>
        </authorList>
    </citation>
    <scope>NUCLEOTIDE SEQUENCE [LARGE SCALE GENOMIC DNA]</scope>
    <source>
        <strain evidence="3 4">DSM 17905</strain>
    </source>
</reference>
<evidence type="ECO:0000256" key="1">
    <source>
        <dbReference type="ARBA" id="ARBA00022614"/>
    </source>
</evidence>
<organism evidence="3 4">
    <name type="scientific">Xenorhabdus cabanillasii</name>
    <dbReference type="NCBI Taxonomy" id="351673"/>
    <lineage>
        <taxon>Bacteria</taxon>
        <taxon>Pseudomonadati</taxon>
        <taxon>Pseudomonadota</taxon>
        <taxon>Gammaproteobacteria</taxon>
        <taxon>Enterobacterales</taxon>
        <taxon>Morganellaceae</taxon>
        <taxon>Xenorhabdus</taxon>
    </lineage>
</organism>
<comment type="caution">
    <text evidence="3">The sequence shown here is derived from an EMBL/GenBank/DDBJ whole genome shotgun (WGS) entry which is preliminary data.</text>
</comment>
<evidence type="ECO:0008006" key="5">
    <source>
        <dbReference type="Google" id="ProtNLM"/>
    </source>
</evidence>
<keyword evidence="2" id="KW-0677">Repeat</keyword>
<protein>
    <recommendedName>
        <fullName evidence="5">Internalin A</fullName>
    </recommendedName>
</protein>
<dbReference type="InterPro" id="IPR050836">
    <property type="entry name" value="SDS22/Internalin_LRR"/>
</dbReference>
<evidence type="ECO:0000313" key="4">
    <source>
        <dbReference type="Proteomes" id="UP000256294"/>
    </source>
</evidence>
<keyword evidence="1" id="KW-0433">Leucine-rich repeat</keyword>
<dbReference type="AlphaFoldDB" id="A0A3D9UAN2"/>
<proteinExistence type="predicted"/>
<dbReference type="EMBL" id="QTUB01000001">
    <property type="protein sequence ID" value="REF26247.1"/>
    <property type="molecule type" value="Genomic_DNA"/>
</dbReference>